<dbReference type="AlphaFoldDB" id="A0A4Y8WAN0"/>
<sequence>MNSERIIRESERLAITGISRTTCWEMEKKGQFPKRRKLTPNGSSVGWFLSEINEWIQSRTVM</sequence>
<dbReference type="PANTHER" id="PTHR36154">
    <property type="entry name" value="DNA-BINDING TRANSCRIPTIONAL ACTIVATOR ALPA"/>
    <property type="match status" value="1"/>
</dbReference>
<dbReference type="OrthoDB" id="8455288at2"/>
<dbReference type="PANTHER" id="PTHR36154:SF1">
    <property type="entry name" value="DNA-BINDING TRANSCRIPTIONAL ACTIVATOR ALPA"/>
    <property type="match status" value="1"/>
</dbReference>
<gene>
    <name evidence="1" type="ORF">ELS82_19300</name>
</gene>
<name>A0A4Y8WAN0_9VIBR</name>
<organism evidence="1 2">
    <name type="scientific">Vibrio ouci</name>
    <dbReference type="NCBI Taxonomy" id="2499078"/>
    <lineage>
        <taxon>Bacteria</taxon>
        <taxon>Pseudomonadati</taxon>
        <taxon>Pseudomonadota</taxon>
        <taxon>Gammaproteobacteria</taxon>
        <taxon>Vibrionales</taxon>
        <taxon>Vibrionaceae</taxon>
        <taxon>Vibrio</taxon>
    </lineage>
</organism>
<comment type="caution">
    <text evidence="1">The sequence shown here is derived from an EMBL/GenBank/DDBJ whole genome shotgun (WGS) entry which is preliminary data.</text>
</comment>
<dbReference type="InterPro" id="IPR010260">
    <property type="entry name" value="AlpA"/>
</dbReference>
<dbReference type="InterPro" id="IPR052931">
    <property type="entry name" value="Prophage_regulatory_activator"/>
</dbReference>
<evidence type="ECO:0000313" key="1">
    <source>
        <dbReference type="EMBL" id="TFH89990.1"/>
    </source>
</evidence>
<dbReference type="Gene3D" id="1.10.238.160">
    <property type="match status" value="1"/>
</dbReference>
<dbReference type="RefSeq" id="WP_080931654.1">
    <property type="nucleotide sequence ID" value="NZ_SATR01000038.1"/>
</dbReference>
<dbReference type="Proteomes" id="UP000297753">
    <property type="component" value="Unassembled WGS sequence"/>
</dbReference>
<accession>A0A4Y8WAN0</accession>
<dbReference type="Pfam" id="PF05930">
    <property type="entry name" value="Phage_AlpA"/>
    <property type="match status" value="1"/>
</dbReference>
<evidence type="ECO:0000313" key="2">
    <source>
        <dbReference type="Proteomes" id="UP000297753"/>
    </source>
</evidence>
<dbReference type="EMBL" id="SATR01000038">
    <property type="protein sequence ID" value="TFH89990.1"/>
    <property type="molecule type" value="Genomic_DNA"/>
</dbReference>
<reference evidence="1 2" key="1">
    <citation type="submission" date="2019-01" db="EMBL/GenBank/DDBJ databases">
        <title>Vibrio BEI176 sp. nov, a marine bacterium isolated from China: eastern marignal seas.</title>
        <authorList>
            <person name="Li B."/>
        </authorList>
    </citation>
    <scope>NUCLEOTIDE SEQUENCE [LARGE SCALE GENOMIC DNA]</scope>
    <source>
        <strain evidence="1 2">BEI176</strain>
    </source>
</reference>
<proteinExistence type="predicted"/>
<protein>
    <submittedName>
        <fullName evidence="1">AlpA family phage regulatory protein</fullName>
    </submittedName>
</protein>
<keyword evidence="2" id="KW-1185">Reference proteome</keyword>